<evidence type="ECO:0000256" key="6">
    <source>
        <dbReference type="PROSITE-ProRule" id="PRU00108"/>
    </source>
</evidence>
<keyword evidence="11" id="KW-1185">Reference proteome</keyword>
<evidence type="ECO:0000259" key="9">
    <source>
        <dbReference type="PROSITE" id="PS50071"/>
    </source>
</evidence>
<dbReference type="AlphaFoldDB" id="A0A7M5X3H8"/>
<keyword evidence="5 6" id="KW-0539">Nucleus</keyword>
<dbReference type="InterPro" id="IPR001356">
    <property type="entry name" value="HD"/>
</dbReference>
<evidence type="ECO:0000256" key="4">
    <source>
        <dbReference type="ARBA" id="ARBA00023155"/>
    </source>
</evidence>
<feature type="region of interest" description="Disordered" evidence="8">
    <location>
        <begin position="25"/>
        <end position="81"/>
    </location>
</feature>
<feature type="domain" description="Homeobox" evidence="9">
    <location>
        <begin position="77"/>
        <end position="137"/>
    </location>
</feature>
<proteinExistence type="predicted"/>
<dbReference type="OrthoDB" id="5954384at2759"/>
<keyword evidence="2" id="KW-0217">Developmental protein</keyword>
<dbReference type="RefSeq" id="XP_066928422.1">
    <property type="nucleotide sequence ID" value="XM_067072321.1"/>
</dbReference>
<evidence type="ECO:0000256" key="1">
    <source>
        <dbReference type="ARBA" id="ARBA00004123"/>
    </source>
</evidence>
<dbReference type="PROSITE" id="PS50071">
    <property type="entry name" value="HOMEOBOX_2"/>
    <property type="match status" value="1"/>
</dbReference>
<dbReference type="GeneID" id="136815874"/>
<reference evidence="10" key="1">
    <citation type="submission" date="2021-01" db="UniProtKB">
        <authorList>
            <consortium name="EnsemblMetazoa"/>
        </authorList>
    </citation>
    <scope>IDENTIFICATION</scope>
</reference>
<keyword evidence="3 6" id="KW-0238">DNA-binding</keyword>
<dbReference type="PANTHER" id="PTHR24329:SF543">
    <property type="entry name" value="FI01017P-RELATED"/>
    <property type="match status" value="1"/>
</dbReference>
<dbReference type="EnsemblMetazoa" id="CLYHEMT017186.1">
    <property type="protein sequence ID" value="CLYHEMP017186.1"/>
    <property type="gene ID" value="CLYHEMG017186"/>
</dbReference>
<evidence type="ECO:0000256" key="7">
    <source>
        <dbReference type="RuleBase" id="RU000682"/>
    </source>
</evidence>
<evidence type="ECO:0000256" key="8">
    <source>
        <dbReference type="SAM" id="MobiDB-lite"/>
    </source>
</evidence>
<dbReference type="FunFam" id="1.10.10.60:FF:000102">
    <property type="entry name" value="Aristaless related homeobox"/>
    <property type="match status" value="1"/>
</dbReference>
<dbReference type="GO" id="GO:0000977">
    <property type="term" value="F:RNA polymerase II transcription regulatory region sequence-specific DNA binding"/>
    <property type="evidence" value="ECO:0007669"/>
    <property type="project" value="TreeGrafter"/>
</dbReference>
<dbReference type="GO" id="GO:0000981">
    <property type="term" value="F:DNA-binding transcription factor activity, RNA polymerase II-specific"/>
    <property type="evidence" value="ECO:0007669"/>
    <property type="project" value="InterPro"/>
</dbReference>
<organism evidence="10 11">
    <name type="scientific">Clytia hemisphaerica</name>
    <dbReference type="NCBI Taxonomy" id="252671"/>
    <lineage>
        <taxon>Eukaryota</taxon>
        <taxon>Metazoa</taxon>
        <taxon>Cnidaria</taxon>
        <taxon>Hydrozoa</taxon>
        <taxon>Hydroidolina</taxon>
        <taxon>Leptothecata</taxon>
        <taxon>Obeliida</taxon>
        <taxon>Clytiidae</taxon>
        <taxon>Clytia</taxon>
    </lineage>
</organism>
<dbReference type="SMART" id="SM00389">
    <property type="entry name" value="HOX"/>
    <property type="match status" value="1"/>
</dbReference>
<evidence type="ECO:0000256" key="2">
    <source>
        <dbReference type="ARBA" id="ARBA00022473"/>
    </source>
</evidence>
<evidence type="ECO:0000256" key="3">
    <source>
        <dbReference type="ARBA" id="ARBA00023125"/>
    </source>
</evidence>
<feature type="DNA-binding region" description="Homeobox" evidence="6">
    <location>
        <begin position="79"/>
        <end position="138"/>
    </location>
</feature>
<feature type="compositionally biased region" description="Basic and acidic residues" evidence="8">
    <location>
        <begin position="44"/>
        <end position="57"/>
    </location>
</feature>
<feature type="compositionally biased region" description="Basic and acidic residues" evidence="8">
    <location>
        <begin position="67"/>
        <end position="76"/>
    </location>
</feature>
<evidence type="ECO:0000313" key="11">
    <source>
        <dbReference type="Proteomes" id="UP000594262"/>
    </source>
</evidence>
<dbReference type="PANTHER" id="PTHR24329">
    <property type="entry name" value="HOMEOBOX PROTEIN ARISTALESS"/>
    <property type="match status" value="1"/>
</dbReference>
<protein>
    <recommendedName>
        <fullName evidence="9">Homeobox domain-containing protein</fullName>
    </recommendedName>
</protein>
<evidence type="ECO:0000313" key="10">
    <source>
        <dbReference type="EnsemblMetazoa" id="CLYHEMP017186.1"/>
    </source>
</evidence>
<keyword evidence="4 6" id="KW-0371">Homeobox</keyword>
<dbReference type="InterPro" id="IPR017970">
    <property type="entry name" value="Homeobox_CS"/>
</dbReference>
<dbReference type="GO" id="GO:0005634">
    <property type="term" value="C:nucleus"/>
    <property type="evidence" value="ECO:0007669"/>
    <property type="project" value="UniProtKB-SubCell"/>
</dbReference>
<dbReference type="Gene3D" id="1.10.10.60">
    <property type="entry name" value="Homeodomain-like"/>
    <property type="match status" value="1"/>
</dbReference>
<evidence type="ECO:0000256" key="5">
    <source>
        <dbReference type="ARBA" id="ARBA00023242"/>
    </source>
</evidence>
<sequence length="284" mass="32846">MVHHSTERHRGFSIDAILGKTETKIYEKENSNGSEVDSLDDKEDLEKHSDISKKGDLSDDDDVFSSSDEKNDGDKPRKLRRSRTTFTTYQLHQLERAFDKTQYPDVFTREDLALRLDLSEARVQVWFQNRRAKWRKREKQSPEGNFHHSPHDLMPRPLNEFPPPPHFHHGLHPSATSPILHSPPSIMIPSRHHPYRNSVSPPVHPCSPCDKRPPSFGAPPLSPPIGYCYPPNGGPPRPRLDSSTYYKNLEKEFLEMKKSSINELRFRAHEHHGPFIDLAHPIRR</sequence>
<dbReference type="SUPFAM" id="SSF46689">
    <property type="entry name" value="Homeodomain-like"/>
    <property type="match status" value="1"/>
</dbReference>
<dbReference type="CDD" id="cd00086">
    <property type="entry name" value="homeodomain"/>
    <property type="match status" value="1"/>
</dbReference>
<dbReference type="InterPro" id="IPR050649">
    <property type="entry name" value="Paired_Homeobox_TFs"/>
</dbReference>
<dbReference type="PROSITE" id="PS00027">
    <property type="entry name" value="HOMEOBOX_1"/>
    <property type="match status" value="1"/>
</dbReference>
<dbReference type="Pfam" id="PF00046">
    <property type="entry name" value="Homeodomain"/>
    <property type="match status" value="1"/>
</dbReference>
<accession>A0A7M5X3H8</accession>
<name>A0A7M5X3H8_9CNID</name>
<dbReference type="InterPro" id="IPR009057">
    <property type="entry name" value="Homeodomain-like_sf"/>
</dbReference>
<dbReference type="Proteomes" id="UP000594262">
    <property type="component" value="Unplaced"/>
</dbReference>
<comment type="subcellular location">
    <subcellularLocation>
        <location evidence="1 6 7">Nucleus</location>
    </subcellularLocation>
</comment>